<evidence type="ECO:0000256" key="1">
    <source>
        <dbReference type="ARBA" id="ARBA00023054"/>
    </source>
</evidence>
<feature type="coiled-coil region" evidence="2">
    <location>
        <begin position="7"/>
        <end position="55"/>
    </location>
</feature>
<dbReference type="GeneID" id="78316185"/>
<dbReference type="GO" id="GO:0005737">
    <property type="term" value="C:cytoplasm"/>
    <property type="evidence" value="ECO:0007669"/>
    <property type="project" value="InterPro"/>
</dbReference>
<keyword evidence="5" id="KW-1185">Reference proteome</keyword>
<dbReference type="AlphaFoldDB" id="A0A1T4JX98"/>
<evidence type="ECO:0000313" key="4">
    <source>
        <dbReference type="EMBL" id="SJZ34744.1"/>
    </source>
</evidence>
<organism evidence="4 5">
    <name type="scientific">Treponema porcinum</name>
    <dbReference type="NCBI Taxonomy" id="261392"/>
    <lineage>
        <taxon>Bacteria</taxon>
        <taxon>Pseudomonadati</taxon>
        <taxon>Spirochaetota</taxon>
        <taxon>Spirochaetia</taxon>
        <taxon>Spirochaetales</taxon>
        <taxon>Treponemataceae</taxon>
        <taxon>Treponema</taxon>
    </lineage>
</organism>
<dbReference type="RefSeq" id="WP_078932784.1">
    <property type="nucleotide sequence ID" value="NZ_FUWG01000005.1"/>
</dbReference>
<feature type="compositionally biased region" description="Polar residues" evidence="3">
    <location>
        <begin position="169"/>
        <end position="180"/>
    </location>
</feature>
<dbReference type="EMBL" id="FUWG01000005">
    <property type="protein sequence ID" value="SJZ34744.1"/>
    <property type="molecule type" value="Genomic_DNA"/>
</dbReference>
<dbReference type="OrthoDB" id="363240at2"/>
<name>A0A1T4JX98_TREPO</name>
<gene>
    <name evidence="4" type="ORF">SAMN02745149_00872</name>
</gene>
<sequence>MISLDQIHLLEKKVEGAVAKIAQLQAENDALRKSCAELTNALSAKSEQLSAFEQDQGKIEDGIIKALDRLNSIENSILNVAGRALSGQEQKTAPASLPDGQVQPARQMPVSQEEEPASQNSVRQEITETSAEPSVQPENLQNQTQFFDMENVSQNDEAAVSDEEYDSPDNGQQTSDSSENGMFDIF</sequence>
<evidence type="ECO:0008006" key="6">
    <source>
        <dbReference type="Google" id="ProtNLM"/>
    </source>
</evidence>
<proteinExistence type="predicted"/>
<dbReference type="Gene3D" id="1.20.5.340">
    <property type="match status" value="1"/>
</dbReference>
<accession>A0A1T4JX98</accession>
<dbReference type="Proteomes" id="UP000190423">
    <property type="component" value="Unassembled WGS sequence"/>
</dbReference>
<dbReference type="InterPro" id="IPR009252">
    <property type="entry name" value="Cell_div_ZapB"/>
</dbReference>
<dbReference type="STRING" id="261392.SAMN02745149_00872"/>
<protein>
    <recommendedName>
        <fullName evidence="6">Cell division protein ZapB</fullName>
    </recommendedName>
</protein>
<evidence type="ECO:0000256" key="3">
    <source>
        <dbReference type="SAM" id="MobiDB-lite"/>
    </source>
</evidence>
<dbReference type="Pfam" id="PF06005">
    <property type="entry name" value="ZapB"/>
    <property type="match status" value="1"/>
</dbReference>
<reference evidence="4 5" key="1">
    <citation type="submission" date="2017-02" db="EMBL/GenBank/DDBJ databases">
        <authorList>
            <person name="Peterson S.W."/>
        </authorList>
    </citation>
    <scope>NUCLEOTIDE SEQUENCE [LARGE SCALE GENOMIC DNA]</scope>
    <source>
        <strain evidence="4 5">ATCC BAA-908</strain>
    </source>
</reference>
<feature type="compositionally biased region" description="Polar residues" evidence="3">
    <location>
        <begin position="117"/>
        <end position="156"/>
    </location>
</feature>
<feature type="region of interest" description="Disordered" evidence="3">
    <location>
        <begin position="87"/>
        <end position="186"/>
    </location>
</feature>
<evidence type="ECO:0000313" key="5">
    <source>
        <dbReference type="Proteomes" id="UP000190423"/>
    </source>
</evidence>
<keyword evidence="1 2" id="KW-0175">Coiled coil</keyword>
<dbReference type="GO" id="GO:0090529">
    <property type="term" value="P:cell septum assembly"/>
    <property type="evidence" value="ECO:0007669"/>
    <property type="project" value="InterPro"/>
</dbReference>
<evidence type="ECO:0000256" key="2">
    <source>
        <dbReference type="SAM" id="Coils"/>
    </source>
</evidence>
<dbReference type="GO" id="GO:0043093">
    <property type="term" value="P:FtsZ-dependent cytokinesis"/>
    <property type="evidence" value="ECO:0007669"/>
    <property type="project" value="InterPro"/>
</dbReference>